<dbReference type="GeneID" id="41970389"/>
<dbReference type="Proteomes" id="UP000319257">
    <property type="component" value="Unassembled WGS sequence"/>
</dbReference>
<dbReference type="OrthoDB" id="8249012at2759"/>
<protein>
    <recommendedName>
        <fullName evidence="3">DUF1479-domain-containing protein</fullName>
    </recommendedName>
</protein>
<dbReference type="Pfam" id="PF07350">
    <property type="entry name" value="Gig2-like"/>
    <property type="match status" value="1"/>
</dbReference>
<name>A0A507BL14_9PEZI</name>
<dbReference type="InterPro" id="IPR010856">
    <property type="entry name" value="Gig2-like"/>
</dbReference>
<dbReference type="STRING" id="1093900.A0A507BL14"/>
<dbReference type="AlphaFoldDB" id="A0A507BL14"/>
<proteinExistence type="predicted"/>
<dbReference type="InterPro" id="IPR027443">
    <property type="entry name" value="IPNS-like_sf"/>
</dbReference>
<comment type="caution">
    <text evidence="1">The sequence shown here is derived from an EMBL/GenBank/DDBJ whole genome shotgun (WGS) entry which is preliminary data.</text>
</comment>
<dbReference type="RefSeq" id="XP_030999552.1">
    <property type="nucleotide sequence ID" value="XM_031137187.1"/>
</dbReference>
<dbReference type="EMBL" id="SKBQ01000012">
    <property type="protein sequence ID" value="TPX17841.1"/>
    <property type="molecule type" value="Genomic_DNA"/>
</dbReference>
<keyword evidence="2" id="KW-1185">Reference proteome</keyword>
<accession>A0A507BL14</accession>
<dbReference type="InParanoid" id="A0A507BL14"/>
<dbReference type="PANTHER" id="PTHR30613">
    <property type="entry name" value="UNCHARACTERIZED PROTEIN YBIU-RELATED"/>
    <property type="match status" value="1"/>
</dbReference>
<evidence type="ECO:0008006" key="3">
    <source>
        <dbReference type="Google" id="ProtNLM"/>
    </source>
</evidence>
<organism evidence="1 2">
    <name type="scientific">Thyridium curvatum</name>
    <dbReference type="NCBI Taxonomy" id="1093900"/>
    <lineage>
        <taxon>Eukaryota</taxon>
        <taxon>Fungi</taxon>
        <taxon>Dikarya</taxon>
        <taxon>Ascomycota</taxon>
        <taxon>Pezizomycotina</taxon>
        <taxon>Sordariomycetes</taxon>
        <taxon>Sordariomycetidae</taxon>
        <taxon>Thyridiales</taxon>
        <taxon>Thyridiaceae</taxon>
        <taxon>Thyridium</taxon>
    </lineage>
</organism>
<evidence type="ECO:0000313" key="2">
    <source>
        <dbReference type="Proteomes" id="UP000319257"/>
    </source>
</evidence>
<dbReference type="PANTHER" id="PTHR30613:SF1">
    <property type="entry name" value="DUF1479 DOMAIN PROTEIN (AFU_ORTHOLOGUE AFUA_5G09280)"/>
    <property type="match status" value="1"/>
</dbReference>
<dbReference type="SUPFAM" id="SSF51197">
    <property type="entry name" value="Clavaminate synthase-like"/>
    <property type="match status" value="1"/>
</dbReference>
<evidence type="ECO:0000313" key="1">
    <source>
        <dbReference type="EMBL" id="TPX17841.1"/>
    </source>
</evidence>
<sequence>MLRTTFKRALQTSGCQVRAVSMAAVNAEAPQRAPKREGDISSVFASLSGMEDTPLPDRFRELKLSLVAGHEQEVQHSWKRLLVALQKENDIVGSQKSNVIPEVEYANLEADLVKKQGELRKRGAAIIRGVIPEQEARAYKDEVEAYVRKNPGTRGFPADNPQVFELYWSPPQVRARSHPNLVRVQRALMQSLWHVSSPRAPIDTSQPLAYADRLRIRQPGDAKFALGPHQDGGSVERWEREGYGRGGVYDAVFAGRWEEYDPWDASGRVDAVIDLYDGMGGCSMFRMFQGWLSMSHSGPRRGTLLVNPLPQLSLAYTLLRPFFRPRKELDLDATPASSPARREYLDPSNWEFTAGEAMTSDLQGARPSQGQEFPKLSMHPHLELDRTMVHIPDVKPGDFVVWHCDTIHAVDKVHNGDSDSSVMYIPVCPTTEHNAEYLVRQRQAFLDGTPGPDFPGGKGEAEHIGRATHKDVTDPMARRSMGLEKLLAAPDMQPGAKEAVQKANALLGF</sequence>
<gene>
    <name evidence="1" type="ORF">E0L32_002942</name>
</gene>
<dbReference type="Gene3D" id="2.60.120.330">
    <property type="entry name" value="B-lactam Antibiotic, Isopenicillin N Synthase, Chain"/>
    <property type="match status" value="1"/>
</dbReference>
<reference evidence="1 2" key="1">
    <citation type="submission" date="2019-06" db="EMBL/GenBank/DDBJ databases">
        <title>Draft genome sequence of the filamentous fungus Phialemoniopsis curvata isolated from diesel fuel.</title>
        <authorList>
            <person name="Varaljay V.A."/>
            <person name="Lyon W.J."/>
            <person name="Crouch A.L."/>
            <person name="Drake C.E."/>
            <person name="Hollomon J.M."/>
            <person name="Nadeau L.J."/>
            <person name="Nunn H.S."/>
            <person name="Stevenson B.S."/>
            <person name="Bojanowski C.L."/>
            <person name="Crookes-Goodson W.J."/>
        </authorList>
    </citation>
    <scope>NUCLEOTIDE SEQUENCE [LARGE SCALE GENOMIC DNA]</scope>
    <source>
        <strain evidence="1 2">D216</strain>
    </source>
</reference>